<dbReference type="PANTHER" id="PTHR43364">
    <property type="entry name" value="NADH-SPECIFIC METHYLGLYOXAL REDUCTASE-RELATED"/>
    <property type="match status" value="1"/>
</dbReference>
<dbReference type="KEGG" id="spad:DVK44_28240"/>
<gene>
    <name evidence="3" type="ORF">DVK44_28240</name>
</gene>
<dbReference type="OrthoDB" id="9768793at2"/>
<evidence type="ECO:0000259" key="2">
    <source>
        <dbReference type="Pfam" id="PF00248"/>
    </source>
</evidence>
<name>A0A345HW37_9ACTN</name>
<dbReference type="InterPro" id="IPR036812">
    <property type="entry name" value="NAD(P)_OxRdtase_dom_sf"/>
</dbReference>
<dbReference type="GO" id="GO:0016491">
    <property type="term" value="F:oxidoreductase activity"/>
    <property type="evidence" value="ECO:0007669"/>
    <property type="project" value="UniProtKB-KW"/>
</dbReference>
<dbReference type="InterPro" id="IPR023210">
    <property type="entry name" value="NADP_OxRdtase_dom"/>
</dbReference>
<dbReference type="Pfam" id="PF00248">
    <property type="entry name" value="Aldo_ket_red"/>
    <property type="match status" value="1"/>
</dbReference>
<sequence>MSAHRTLGRTGVKVSPLTLGAMNFGARGNPDHEDSIKIIHRALDAGIDVIDTADAYSQGESEEIVGKALADGRRDDVFLATKFHGQIGDNPRHQGNSRHWIHRAVDNSLRRLGTDHIDLYQAHRPDPTTDFDETLGALDDLVHQGKIRYFGTSVHSPAQIVEGQWTAERRGLRRPVSEQIPYSPLVRSNEREVLPLAAKYGLGVLAYGPLAAGWLSGSYRKGAPQPTSHRENLIPGRYDITAPGNAGKLAAAEALATLAEEAGLTLVQLSVAFALNHPAVSSVIIGPRTRAHLDAYLGALDVRLTADVLDRIDAIVPPGSVFHLRDTGTVPPAVADPALRRRS</sequence>
<evidence type="ECO:0000313" key="4">
    <source>
        <dbReference type="Proteomes" id="UP000253868"/>
    </source>
</evidence>
<dbReference type="AlphaFoldDB" id="A0A345HW37"/>
<proteinExistence type="predicted"/>
<dbReference type="SUPFAM" id="SSF51430">
    <property type="entry name" value="NAD(P)-linked oxidoreductase"/>
    <property type="match status" value="1"/>
</dbReference>
<dbReference type="InterPro" id="IPR050523">
    <property type="entry name" value="AKR_Detox_Biosynth"/>
</dbReference>
<dbReference type="PANTHER" id="PTHR43364:SF4">
    <property type="entry name" value="NAD(P)-LINKED OXIDOREDUCTASE SUPERFAMILY PROTEIN"/>
    <property type="match status" value="1"/>
</dbReference>
<dbReference type="Gene3D" id="3.20.20.100">
    <property type="entry name" value="NADP-dependent oxidoreductase domain"/>
    <property type="match status" value="1"/>
</dbReference>
<organism evidence="3 4">
    <name type="scientific">Streptomyces paludis</name>
    <dbReference type="NCBI Taxonomy" id="2282738"/>
    <lineage>
        <taxon>Bacteria</taxon>
        <taxon>Bacillati</taxon>
        <taxon>Actinomycetota</taxon>
        <taxon>Actinomycetes</taxon>
        <taxon>Kitasatosporales</taxon>
        <taxon>Streptomycetaceae</taxon>
        <taxon>Streptomyces</taxon>
    </lineage>
</organism>
<dbReference type="GO" id="GO:0005829">
    <property type="term" value="C:cytosol"/>
    <property type="evidence" value="ECO:0007669"/>
    <property type="project" value="TreeGrafter"/>
</dbReference>
<feature type="domain" description="NADP-dependent oxidoreductase" evidence="2">
    <location>
        <begin position="16"/>
        <end position="315"/>
    </location>
</feature>
<dbReference type="FunFam" id="3.20.20.100:FF:000004">
    <property type="entry name" value="Oxidoreductase, aldo/keto reductase"/>
    <property type="match status" value="1"/>
</dbReference>
<reference evidence="4" key="1">
    <citation type="submission" date="2018-07" db="EMBL/GenBank/DDBJ databases">
        <authorList>
            <person name="Zhao J."/>
        </authorList>
    </citation>
    <scope>NUCLEOTIDE SEQUENCE [LARGE SCALE GENOMIC DNA]</scope>
    <source>
        <strain evidence="4">GSSD-12</strain>
    </source>
</reference>
<dbReference type="Proteomes" id="UP000253868">
    <property type="component" value="Chromosome"/>
</dbReference>
<dbReference type="RefSeq" id="WP_114663146.1">
    <property type="nucleotide sequence ID" value="NZ_CP031194.1"/>
</dbReference>
<dbReference type="EMBL" id="CP031194">
    <property type="protein sequence ID" value="AXG80911.1"/>
    <property type="molecule type" value="Genomic_DNA"/>
</dbReference>
<evidence type="ECO:0000313" key="3">
    <source>
        <dbReference type="EMBL" id="AXG80911.1"/>
    </source>
</evidence>
<keyword evidence="1" id="KW-0560">Oxidoreductase</keyword>
<accession>A0A345HW37</accession>
<keyword evidence="4" id="KW-1185">Reference proteome</keyword>
<evidence type="ECO:0000256" key="1">
    <source>
        <dbReference type="ARBA" id="ARBA00023002"/>
    </source>
</evidence>
<protein>
    <submittedName>
        <fullName evidence="3">Aldo/keto reductase</fullName>
    </submittedName>
</protein>